<dbReference type="InterPro" id="IPR002052">
    <property type="entry name" value="DNA_methylase_N6_adenine_CS"/>
</dbReference>
<keyword evidence="1" id="KW-0963">Cytoplasm</keyword>
<accession>A0AA41XHS1</accession>
<dbReference type="GO" id="GO:0003676">
    <property type="term" value="F:nucleic acid binding"/>
    <property type="evidence" value="ECO:0007669"/>
    <property type="project" value="InterPro"/>
</dbReference>
<dbReference type="Proteomes" id="UP001165587">
    <property type="component" value="Unassembled WGS sequence"/>
</dbReference>
<comment type="caution">
    <text evidence="7">The sequence shown here is derived from an EMBL/GenBank/DDBJ whole genome shotgun (WGS) entry which is preliminary data.</text>
</comment>
<dbReference type="PANTHER" id="PTHR47816">
    <property type="entry name" value="RIBOSOMAL RNA SMALL SUBUNIT METHYLTRANSFERASE C"/>
    <property type="match status" value="1"/>
</dbReference>
<dbReference type="Pfam" id="PF26049">
    <property type="entry name" value="RLMG_N"/>
    <property type="match status" value="1"/>
</dbReference>
<evidence type="ECO:0000313" key="8">
    <source>
        <dbReference type="Proteomes" id="UP001165587"/>
    </source>
</evidence>
<evidence type="ECO:0000259" key="6">
    <source>
        <dbReference type="Pfam" id="PF26049"/>
    </source>
</evidence>
<dbReference type="Pfam" id="PF05175">
    <property type="entry name" value="MTS"/>
    <property type="match status" value="1"/>
</dbReference>
<keyword evidence="2" id="KW-0698">rRNA processing</keyword>
<dbReference type="InterPro" id="IPR029063">
    <property type="entry name" value="SAM-dependent_MTases_sf"/>
</dbReference>
<gene>
    <name evidence="7" type="ORF">N1028_04840</name>
</gene>
<dbReference type="GO" id="GO:0008170">
    <property type="term" value="F:N-methyltransferase activity"/>
    <property type="evidence" value="ECO:0007669"/>
    <property type="project" value="UniProtKB-ARBA"/>
</dbReference>
<evidence type="ECO:0000256" key="3">
    <source>
        <dbReference type="ARBA" id="ARBA00022603"/>
    </source>
</evidence>
<evidence type="ECO:0000313" key="7">
    <source>
        <dbReference type="EMBL" id="MCS5725216.1"/>
    </source>
</evidence>
<dbReference type="EMBL" id="JANLCK010000002">
    <property type="protein sequence ID" value="MCS5725216.1"/>
    <property type="molecule type" value="Genomic_DNA"/>
</dbReference>
<dbReference type="InterPro" id="IPR058679">
    <property type="entry name" value="RlmG_N"/>
</dbReference>
<dbReference type="InterPro" id="IPR007848">
    <property type="entry name" value="Small_mtfrase_dom"/>
</dbReference>
<dbReference type="InterPro" id="IPR046977">
    <property type="entry name" value="RsmC/RlmG"/>
</dbReference>
<dbReference type="PANTHER" id="PTHR47816:SF5">
    <property type="entry name" value="RIBOSOMAL RNA LARGE SUBUNIT METHYLTRANSFERASE G"/>
    <property type="match status" value="1"/>
</dbReference>
<dbReference type="GO" id="GO:0006364">
    <property type="term" value="P:rRNA processing"/>
    <property type="evidence" value="ECO:0007669"/>
    <property type="project" value="UniProtKB-KW"/>
</dbReference>
<dbReference type="PROSITE" id="PS00092">
    <property type="entry name" value="N6_MTASE"/>
    <property type="match status" value="1"/>
</dbReference>
<dbReference type="Gene3D" id="3.40.50.150">
    <property type="entry name" value="Vaccinia Virus protein VP39"/>
    <property type="match status" value="2"/>
</dbReference>
<dbReference type="AlphaFoldDB" id="A0AA41XHS1"/>
<proteinExistence type="predicted"/>
<name>A0AA41XHS1_9MICO</name>
<evidence type="ECO:0000259" key="5">
    <source>
        <dbReference type="Pfam" id="PF05175"/>
    </source>
</evidence>
<organism evidence="7 8">
    <name type="scientific">Herbiconiux oxytropis</name>
    <dbReference type="NCBI Taxonomy" id="2970915"/>
    <lineage>
        <taxon>Bacteria</taxon>
        <taxon>Bacillati</taxon>
        <taxon>Actinomycetota</taxon>
        <taxon>Actinomycetes</taxon>
        <taxon>Micrococcales</taxon>
        <taxon>Microbacteriaceae</taxon>
        <taxon>Herbiconiux</taxon>
    </lineage>
</organism>
<keyword evidence="3 7" id="KW-0489">Methyltransferase</keyword>
<protein>
    <submittedName>
        <fullName evidence="7">Methyltransferase</fullName>
    </submittedName>
</protein>
<keyword evidence="8" id="KW-1185">Reference proteome</keyword>
<evidence type="ECO:0000256" key="2">
    <source>
        <dbReference type="ARBA" id="ARBA00022552"/>
    </source>
</evidence>
<dbReference type="SUPFAM" id="SSF53335">
    <property type="entry name" value="S-adenosyl-L-methionine-dependent methyltransferases"/>
    <property type="match status" value="1"/>
</dbReference>
<dbReference type="GO" id="GO:0032259">
    <property type="term" value="P:methylation"/>
    <property type="evidence" value="ECO:0007669"/>
    <property type="project" value="UniProtKB-KW"/>
</dbReference>
<reference evidence="7" key="1">
    <citation type="submission" date="2022-08" db="EMBL/GenBank/DDBJ databases">
        <authorList>
            <person name="Deng Y."/>
            <person name="Han X.-F."/>
            <person name="Zhang Y.-Q."/>
        </authorList>
    </citation>
    <scope>NUCLEOTIDE SEQUENCE</scope>
    <source>
        <strain evidence="7">CPCC 203407</strain>
    </source>
</reference>
<evidence type="ECO:0000256" key="4">
    <source>
        <dbReference type="ARBA" id="ARBA00022679"/>
    </source>
</evidence>
<keyword evidence="4" id="KW-0808">Transferase</keyword>
<dbReference type="GO" id="GO:0008757">
    <property type="term" value="F:S-adenosylmethionine-dependent methyltransferase activity"/>
    <property type="evidence" value="ECO:0007669"/>
    <property type="project" value="InterPro"/>
</dbReference>
<dbReference type="CDD" id="cd02440">
    <property type="entry name" value="AdoMet_MTases"/>
    <property type="match status" value="1"/>
</dbReference>
<feature type="domain" description="RlmG N-terminal" evidence="6">
    <location>
        <begin position="8"/>
        <end position="183"/>
    </location>
</feature>
<dbReference type="RefSeq" id="WP_259525689.1">
    <property type="nucleotide sequence ID" value="NZ_JANLCK010000002.1"/>
</dbReference>
<evidence type="ECO:0000256" key="1">
    <source>
        <dbReference type="ARBA" id="ARBA00022490"/>
    </source>
</evidence>
<feature type="domain" description="Methyltransferase small" evidence="5">
    <location>
        <begin position="205"/>
        <end position="388"/>
    </location>
</feature>
<sequence>MTDFSFEALRRYPDVEADNLFASDASDRLILDSAADDLEATADEPGRVVVIGDHYGALTLGAAAVLDLHGIRVHQDPLAGELALAANARRAAGVDLSGRYRSLPLGRELLEGATVVLLQLPRSLAELDDIARAVAAHAHPEVVVYAGGRVKHMTTAMNEVLEASFTSVTASLARQKSRVLVATGRRDDVAPAAVRRERHDDAGLWVAAVGGAFAGTRIDIGTRLLLDHLDAVAPRAGTVVDLGCGTGVLAASMALRRPALRVLASDQSASAVASAVATMEANGLGASGVSGFGAGAARPGGPVEVVRDDALSTFGDASADAVLLNPPFHVGSTVHAGIALKLFEAAGRVLVPGGELWTVFNSHLAYRAALQRAIGPTRQVDRNAKFTLMVSTKR</sequence>